<dbReference type="AlphaFoldDB" id="A0A919NEN9"/>
<organism evidence="1 2">
    <name type="scientific">Actinoplanes siamensis</name>
    <dbReference type="NCBI Taxonomy" id="1223317"/>
    <lineage>
        <taxon>Bacteria</taxon>
        <taxon>Bacillati</taxon>
        <taxon>Actinomycetota</taxon>
        <taxon>Actinomycetes</taxon>
        <taxon>Micromonosporales</taxon>
        <taxon>Micromonosporaceae</taxon>
        <taxon>Actinoplanes</taxon>
    </lineage>
</organism>
<accession>A0A919NEN9</accession>
<proteinExistence type="predicted"/>
<comment type="caution">
    <text evidence="1">The sequence shown here is derived from an EMBL/GenBank/DDBJ whole genome shotgun (WGS) entry which is preliminary data.</text>
</comment>
<reference evidence="1" key="1">
    <citation type="submission" date="2021-01" db="EMBL/GenBank/DDBJ databases">
        <title>Whole genome shotgun sequence of Actinoplanes siamensis NBRC 109076.</title>
        <authorList>
            <person name="Komaki H."/>
            <person name="Tamura T."/>
        </authorList>
    </citation>
    <scope>NUCLEOTIDE SEQUENCE</scope>
    <source>
        <strain evidence="1">NBRC 109076</strain>
    </source>
</reference>
<sequence length="41" mass="4130">MIEAALFVRSIAEGVPHGATLGDAIRAAEILEAIAAKAANP</sequence>
<dbReference type="RefSeq" id="WP_275409513.1">
    <property type="nucleotide sequence ID" value="NZ_BOMW01000077.1"/>
</dbReference>
<gene>
    <name evidence="1" type="ORF">Asi03nite_67330</name>
</gene>
<evidence type="ECO:0000313" key="2">
    <source>
        <dbReference type="Proteomes" id="UP000629619"/>
    </source>
</evidence>
<evidence type="ECO:0000313" key="1">
    <source>
        <dbReference type="EMBL" id="GIF09195.1"/>
    </source>
</evidence>
<keyword evidence="2" id="KW-1185">Reference proteome</keyword>
<dbReference type="Proteomes" id="UP000629619">
    <property type="component" value="Unassembled WGS sequence"/>
</dbReference>
<name>A0A919NEN9_9ACTN</name>
<dbReference type="EMBL" id="BOMW01000077">
    <property type="protein sequence ID" value="GIF09195.1"/>
    <property type="molecule type" value="Genomic_DNA"/>
</dbReference>
<protein>
    <submittedName>
        <fullName evidence="1">Uncharacterized protein</fullName>
    </submittedName>
</protein>